<evidence type="ECO:0000313" key="8">
    <source>
        <dbReference type="Proteomes" id="UP000000391"/>
    </source>
</evidence>
<evidence type="ECO:0000256" key="3">
    <source>
        <dbReference type="PIRNR" id="PIRNR037031"/>
    </source>
</evidence>
<evidence type="ECO:0000256" key="2">
    <source>
        <dbReference type="ARBA" id="ARBA00022982"/>
    </source>
</evidence>
<dbReference type="NCBIfam" id="TIGR00412">
    <property type="entry name" value="redox_disulf_2"/>
    <property type="match status" value="1"/>
</dbReference>
<dbReference type="Proteomes" id="UP000000391">
    <property type="component" value="Chromosome"/>
</dbReference>
<organism evidence="7 8">
    <name type="scientific">Methanohalobium evestigatum (strain ATCC BAA-1072 / DSM 3721 / NBRC 107634 / OCM 161 / Z-7303)</name>
    <dbReference type="NCBI Taxonomy" id="644295"/>
    <lineage>
        <taxon>Archaea</taxon>
        <taxon>Methanobacteriati</taxon>
        <taxon>Methanobacteriota</taxon>
        <taxon>Stenosarchaea group</taxon>
        <taxon>Methanomicrobia</taxon>
        <taxon>Methanosarcinales</taxon>
        <taxon>Methanosarcinaceae</taxon>
        <taxon>Methanohalobium</taxon>
    </lineage>
</organism>
<accession>D7E7D0</accession>
<dbReference type="STRING" id="644295.Metev_0989"/>
<dbReference type="SUPFAM" id="SSF52833">
    <property type="entry name" value="Thioredoxin-like"/>
    <property type="match status" value="1"/>
</dbReference>
<feature type="active site" description="Nucleophile" evidence="4">
    <location>
        <position position="11"/>
    </location>
</feature>
<feature type="disulfide bond" description="Redox-active" evidence="5">
    <location>
        <begin position="11"/>
        <end position="14"/>
    </location>
</feature>
<comment type="function">
    <text evidence="3">Does not function as a glutathione-disulfide oxidoreductase in the presence of glutathione and glutathione reductase. Has low thioredoxin activity in vitro.</text>
</comment>
<dbReference type="Gene3D" id="3.40.30.10">
    <property type="entry name" value="Glutaredoxin"/>
    <property type="match status" value="1"/>
</dbReference>
<keyword evidence="2 3" id="KW-0249">Electron transport</keyword>
<keyword evidence="3 5" id="KW-0676">Redox-active center</keyword>
<dbReference type="EMBL" id="CP002069">
    <property type="protein sequence ID" value="ADI73879.1"/>
    <property type="molecule type" value="Genomic_DNA"/>
</dbReference>
<dbReference type="PANTHER" id="PTHR36450:SF1">
    <property type="entry name" value="THIOREDOXIN"/>
    <property type="match status" value="1"/>
</dbReference>
<evidence type="ECO:0000256" key="5">
    <source>
        <dbReference type="PIRSR" id="PIRSR037031-51"/>
    </source>
</evidence>
<name>D7E7D0_METEZ</name>
<dbReference type="PANTHER" id="PTHR36450">
    <property type="entry name" value="THIOREDOXIN"/>
    <property type="match status" value="1"/>
</dbReference>
<gene>
    <name evidence="7" type="ordered locus">Metev_0989</name>
</gene>
<keyword evidence="8" id="KW-1185">Reference proteome</keyword>
<dbReference type="InterPro" id="IPR005243">
    <property type="entry name" value="THIRX-like_proc"/>
</dbReference>
<keyword evidence="3" id="KW-0813">Transport</keyword>
<dbReference type="GeneID" id="9346618"/>
<comment type="similarity">
    <text evidence="1 3">Belongs to the glutaredoxin family.</text>
</comment>
<evidence type="ECO:0000256" key="1">
    <source>
        <dbReference type="ARBA" id="ARBA00007787"/>
    </source>
</evidence>
<sequence length="79" mass="8624">MKIEVLGASGCSTCSKLKENIEKIVSEMGKSSEVEIVKIEDPVEIAKRGIMKTPVVVADGEVKFKGKVPSDDEIKEFLQ</sequence>
<dbReference type="OrthoDB" id="50016at2157"/>
<evidence type="ECO:0000256" key="4">
    <source>
        <dbReference type="PIRSR" id="PIRSR037031-50"/>
    </source>
</evidence>
<keyword evidence="5" id="KW-1015">Disulfide bond</keyword>
<reference evidence="7 8" key="1">
    <citation type="submission" date="2010-06" db="EMBL/GenBank/DDBJ databases">
        <title>Complete sequence chromosome of Methanohalobium evestigatum Z-7303.</title>
        <authorList>
            <consortium name="US DOE Joint Genome Institute"/>
            <person name="Lucas S."/>
            <person name="Copeland A."/>
            <person name="Lapidus A."/>
            <person name="Cheng J.-F."/>
            <person name="Bruce D."/>
            <person name="Goodwin L."/>
            <person name="Pitluck S."/>
            <person name="Saunders E."/>
            <person name="Detter J.C."/>
            <person name="Han C."/>
            <person name="Tapia R."/>
            <person name="Land M."/>
            <person name="Hauser L."/>
            <person name="Kyrpides N."/>
            <person name="Mikhailova N."/>
            <person name="Sieprawska-Lupa M."/>
            <person name="Whitman W.B."/>
            <person name="Anderson I."/>
            <person name="Woyke T."/>
        </authorList>
    </citation>
    <scope>NUCLEOTIDE SEQUENCE [LARGE SCALE GENOMIC DNA]</scope>
    <source>
        <strain evidence="8">ATCC BAA-1072 / DSM 3721 / NBRC 107634 / OCM 161 / Z-7303</strain>
    </source>
</reference>
<evidence type="ECO:0000313" key="7">
    <source>
        <dbReference type="EMBL" id="ADI73879.1"/>
    </source>
</evidence>
<feature type="domain" description="Thioredoxin-like fold" evidence="6">
    <location>
        <begin position="1"/>
        <end position="79"/>
    </location>
</feature>
<dbReference type="Pfam" id="PF13192">
    <property type="entry name" value="Thioredoxin_3"/>
    <property type="match status" value="1"/>
</dbReference>
<evidence type="ECO:0000259" key="6">
    <source>
        <dbReference type="Pfam" id="PF13192"/>
    </source>
</evidence>
<proteinExistence type="inferred from homology"/>
<dbReference type="AlphaFoldDB" id="D7E7D0"/>
<dbReference type="HOGENOM" id="CLU_090389_18_1_2"/>
<protein>
    <recommendedName>
        <fullName evidence="3">Thioredoxin</fullName>
    </recommendedName>
</protein>
<feature type="active site" description="Nucleophile" evidence="4">
    <location>
        <position position="14"/>
    </location>
</feature>
<dbReference type="RefSeq" id="WP_013194446.1">
    <property type="nucleotide sequence ID" value="NC_014253.1"/>
</dbReference>
<dbReference type="PIRSF" id="PIRSF037031">
    <property type="entry name" value="Redox_disulphide_2"/>
    <property type="match status" value="1"/>
</dbReference>
<dbReference type="InterPro" id="IPR036249">
    <property type="entry name" value="Thioredoxin-like_sf"/>
</dbReference>
<dbReference type="KEGG" id="mev:Metev_0989"/>
<dbReference type="InterPro" id="IPR012336">
    <property type="entry name" value="Thioredoxin-like_fold"/>
</dbReference>